<sequence>MHRNLQSCIFLLVLFGGEAAATTTTHSLGIVPPAKGGSIAYDMNAAGQVAAVIQDESGGQRGVFFENGKLIELGTLGGKDSEAKRINDKGEIIGSASKKDGAWSAVLYNQASGMHELGTLGGTNSYGTALNNEGSAVGFSDIASGDWHAFLYKNGEQLKDLGTLGGKISYASGINNMGQVVGTATLPDEHRHAFFYEPARGMIDLGTLGGRSSSATAINDKGVIVGASETADHHWHAFVYDGQRMVDLGAIIGRGDSFATSINSAGHVVGTVRIGEDCMSFVWRDNKVTLHYCGKGLFLTNAINDTEQVVGATYDHGLNAATMLSNTAPFVDHGHVKFINQIVLVLLLAGAAVIYRKRYRGILLDGSADLGVGKNRFLPR</sequence>
<keyword evidence="4" id="KW-1185">Reference proteome</keyword>
<comment type="caution">
    <text evidence="3">The sequence shown here is derived from an EMBL/GenBank/DDBJ whole genome shotgun (WGS) entry which is preliminary data.</text>
</comment>
<feature type="chain" id="PRO_5015556397" evidence="2">
    <location>
        <begin position="21"/>
        <end position="380"/>
    </location>
</feature>
<evidence type="ECO:0000313" key="4">
    <source>
        <dbReference type="Proteomes" id="UP000237839"/>
    </source>
</evidence>
<protein>
    <submittedName>
        <fullName evidence="3">Putative extracellular repeat, HAF family</fullName>
    </submittedName>
</protein>
<gene>
    <name evidence="3" type="ORF">S2091_0682</name>
</gene>
<proteinExistence type="predicted"/>
<feature type="signal peptide" evidence="2">
    <location>
        <begin position="1"/>
        <end position="20"/>
    </location>
</feature>
<reference evidence="3 4" key="1">
    <citation type="submission" date="2018-02" db="EMBL/GenBank/DDBJ databases">
        <title>Solimicrobium silvestre gen. nov., sp. nov., isolated from alpine forest soil.</title>
        <authorList>
            <person name="Margesin R."/>
            <person name="Albuquerque L."/>
            <person name="Zhang D.-C."/>
            <person name="Froufe H.J.C."/>
            <person name="Severino R."/>
            <person name="Roxo I."/>
            <person name="Egas C."/>
            <person name="Da Costa M.S."/>
        </authorList>
    </citation>
    <scope>NUCLEOTIDE SEQUENCE [LARGE SCALE GENOMIC DNA]</scope>
    <source>
        <strain evidence="3 4">S20-91</strain>
    </source>
</reference>
<organism evidence="3 4">
    <name type="scientific">Solimicrobium silvestre</name>
    <dbReference type="NCBI Taxonomy" id="2099400"/>
    <lineage>
        <taxon>Bacteria</taxon>
        <taxon>Pseudomonadati</taxon>
        <taxon>Pseudomonadota</taxon>
        <taxon>Betaproteobacteria</taxon>
        <taxon>Burkholderiales</taxon>
        <taxon>Oxalobacteraceae</taxon>
        <taxon>Solimicrobium</taxon>
    </lineage>
</organism>
<keyword evidence="1" id="KW-0812">Transmembrane</keyword>
<dbReference type="InterPro" id="IPR014262">
    <property type="entry name" value="HAF_rpt"/>
</dbReference>
<dbReference type="AlphaFoldDB" id="A0A2S9H3X3"/>
<name>A0A2S9H3X3_9BURK</name>
<dbReference type="Proteomes" id="UP000237839">
    <property type="component" value="Unassembled WGS sequence"/>
</dbReference>
<dbReference type="OrthoDB" id="108960at2"/>
<dbReference type="NCBIfam" id="TIGR02913">
    <property type="entry name" value="HAF_rpt"/>
    <property type="match status" value="4"/>
</dbReference>
<keyword evidence="1" id="KW-0472">Membrane</keyword>
<evidence type="ECO:0000313" key="3">
    <source>
        <dbReference type="EMBL" id="PRC94679.1"/>
    </source>
</evidence>
<dbReference type="EMBL" id="PUGF01000002">
    <property type="protein sequence ID" value="PRC94679.1"/>
    <property type="molecule type" value="Genomic_DNA"/>
</dbReference>
<keyword evidence="1" id="KW-1133">Transmembrane helix</keyword>
<feature type="transmembrane region" description="Helical" evidence="1">
    <location>
        <begin position="338"/>
        <end position="355"/>
    </location>
</feature>
<dbReference type="RefSeq" id="WP_105530392.1">
    <property type="nucleotide sequence ID" value="NZ_PUGF01000002.1"/>
</dbReference>
<keyword evidence="2" id="KW-0732">Signal</keyword>
<evidence type="ECO:0000256" key="2">
    <source>
        <dbReference type="SAM" id="SignalP"/>
    </source>
</evidence>
<evidence type="ECO:0000256" key="1">
    <source>
        <dbReference type="SAM" id="Phobius"/>
    </source>
</evidence>
<accession>A0A2S9H3X3</accession>